<reference evidence="4 5" key="1">
    <citation type="submission" date="2024-06" db="EMBL/GenBank/DDBJ databases">
        <title>A chromosome level genome sequence of Diviner's sage (Salvia divinorum).</title>
        <authorList>
            <person name="Ford S.A."/>
            <person name="Ro D.-K."/>
            <person name="Ness R.W."/>
            <person name="Phillips M.A."/>
        </authorList>
    </citation>
    <scope>NUCLEOTIDE SEQUENCE [LARGE SCALE GENOMIC DNA]</scope>
    <source>
        <strain evidence="4">SAF-2024a</strain>
        <tissue evidence="4">Leaf</tissue>
    </source>
</reference>
<dbReference type="Gene3D" id="1.10.150.60">
    <property type="entry name" value="ARID DNA-binding domain"/>
    <property type="match status" value="1"/>
</dbReference>
<dbReference type="GO" id="GO:0003677">
    <property type="term" value="F:DNA binding"/>
    <property type="evidence" value="ECO:0007669"/>
    <property type="project" value="UniProtKB-UniRule"/>
</dbReference>
<dbReference type="PANTHER" id="PTHR46691:SF5">
    <property type="entry name" value="HMG (HIGH MOBILITY GROUP) BOX PROTEIN"/>
    <property type="match status" value="1"/>
</dbReference>
<organism evidence="4 5">
    <name type="scientific">Salvia divinorum</name>
    <name type="common">Maria pastora</name>
    <name type="synonym">Diviner's sage</name>
    <dbReference type="NCBI Taxonomy" id="28513"/>
    <lineage>
        <taxon>Eukaryota</taxon>
        <taxon>Viridiplantae</taxon>
        <taxon>Streptophyta</taxon>
        <taxon>Embryophyta</taxon>
        <taxon>Tracheophyta</taxon>
        <taxon>Spermatophyta</taxon>
        <taxon>Magnoliopsida</taxon>
        <taxon>eudicotyledons</taxon>
        <taxon>Gunneridae</taxon>
        <taxon>Pentapetalae</taxon>
        <taxon>asterids</taxon>
        <taxon>lamiids</taxon>
        <taxon>Lamiales</taxon>
        <taxon>Lamiaceae</taxon>
        <taxon>Nepetoideae</taxon>
        <taxon>Mentheae</taxon>
        <taxon>Salviinae</taxon>
        <taxon>Salvia</taxon>
        <taxon>Salvia subgen. Calosphace</taxon>
    </lineage>
</organism>
<sequence>MAKQPGGFSGQEMPESAVISTNGKVSVDLFYEKLGKLNESSGLSSLFNFRQAMLDLHCVYMEVMKRGGFYQVTKKGKWDDVVLASISNSRSCVSMSAAQLRSVYEMLILQYELMYCGTMSSPATKWPAKSSPGYFGSGASPSCSTGKRKHCDSSSPFSSVRLGDQDGWTEEKDRCRRKEHKDISAGKEAVNKNSTVIISENSNAKELTTDSPKAPQKPRTGYHIFLRLETQRLRNVLGEGSNSQNLREMAVSAWRSLPEKHKLPYIEASKMDRERYAKEMTAYKQKGMSLFSTTTPNMLSFSTPKEPADDVYHVSFEDDPKDLHSPDESMVGLAIKAMKNAGSSDSFFQIDWDNGPPGIRF</sequence>
<keyword evidence="5" id="KW-1185">Reference proteome</keyword>
<dbReference type="InterPro" id="IPR036910">
    <property type="entry name" value="HMG_box_dom_sf"/>
</dbReference>
<name>A0ABD1FT58_SALDI</name>
<dbReference type="Proteomes" id="UP001567538">
    <property type="component" value="Unassembled WGS sequence"/>
</dbReference>
<dbReference type="InterPro" id="IPR036431">
    <property type="entry name" value="ARID_dom_sf"/>
</dbReference>
<evidence type="ECO:0000259" key="2">
    <source>
        <dbReference type="PROSITE" id="PS50118"/>
    </source>
</evidence>
<dbReference type="SMART" id="SM00398">
    <property type="entry name" value="HMG"/>
    <property type="match status" value="1"/>
</dbReference>
<comment type="caution">
    <text evidence="4">The sequence shown here is derived from an EMBL/GenBank/DDBJ whole genome shotgun (WGS) entry which is preliminary data.</text>
</comment>
<dbReference type="PROSITE" id="PS50118">
    <property type="entry name" value="HMG_BOX_2"/>
    <property type="match status" value="1"/>
</dbReference>
<dbReference type="Pfam" id="PF01388">
    <property type="entry name" value="ARID"/>
    <property type="match status" value="1"/>
</dbReference>
<dbReference type="InterPro" id="IPR009071">
    <property type="entry name" value="HMG_box_dom"/>
</dbReference>
<gene>
    <name evidence="4" type="ORF">AAHA92_31137</name>
</gene>
<dbReference type="SUPFAM" id="SSF46774">
    <property type="entry name" value="ARID-like"/>
    <property type="match status" value="1"/>
</dbReference>
<dbReference type="EMBL" id="JBEAFC010000012">
    <property type="protein sequence ID" value="KAL1535035.1"/>
    <property type="molecule type" value="Genomic_DNA"/>
</dbReference>
<dbReference type="GO" id="GO:0005634">
    <property type="term" value="C:nucleus"/>
    <property type="evidence" value="ECO:0007669"/>
    <property type="project" value="UniProtKB-UniRule"/>
</dbReference>
<feature type="domain" description="ARID" evidence="3">
    <location>
        <begin position="24"/>
        <end position="116"/>
    </location>
</feature>
<keyword evidence="1" id="KW-0238">DNA-binding</keyword>
<evidence type="ECO:0000256" key="1">
    <source>
        <dbReference type="PROSITE-ProRule" id="PRU00267"/>
    </source>
</evidence>
<keyword evidence="1" id="KW-0539">Nucleus</keyword>
<proteinExistence type="predicted"/>
<protein>
    <submittedName>
        <fullName evidence="4">Uncharacterized protein</fullName>
    </submittedName>
</protein>
<dbReference type="PROSITE" id="PS51011">
    <property type="entry name" value="ARID"/>
    <property type="match status" value="1"/>
</dbReference>
<dbReference type="SMART" id="SM00501">
    <property type="entry name" value="BRIGHT"/>
    <property type="match status" value="1"/>
</dbReference>
<dbReference type="Pfam" id="PF09011">
    <property type="entry name" value="HMG_box_2"/>
    <property type="match status" value="1"/>
</dbReference>
<dbReference type="AlphaFoldDB" id="A0ABD1FT58"/>
<feature type="domain" description="HMG box" evidence="2">
    <location>
        <begin position="215"/>
        <end position="284"/>
    </location>
</feature>
<evidence type="ECO:0000259" key="3">
    <source>
        <dbReference type="PROSITE" id="PS51011"/>
    </source>
</evidence>
<dbReference type="Gene3D" id="1.10.30.10">
    <property type="entry name" value="High mobility group box domain"/>
    <property type="match status" value="1"/>
</dbReference>
<dbReference type="PANTHER" id="PTHR46691">
    <property type="entry name" value="HIGH MOBILITY GROUP B PROTEIN 9"/>
    <property type="match status" value="1"/>
</dbReference>
<accession>A0ABD1FT58</accession>
<dbReference type="InterPro" id="IPR001606">
    <property type="entry name" value="ARID_dom"/>
</dbReference>
<evidence type="ECO:0000313" key="4">
    <source>
        <dbReference type="EMBL" id="KAL1535035.1"/>
    </source>
</evidence>
<feature type="DNA-binding region" description="HMG box" evidence="1">
    <location>
        <begin position="215"/>
        <end position="284"/>
    </location>
</feature>
<evidence type="ECO:0000313" key="5">
    <source>
        <dbReference type="Proteomes" id="UP001567538"/>
    </source>
</evidence>
<dbReference type="SMART" id="SM01014">
    <property type="entry name" value="ARID"/>
    <property type="match status" value="1"/>
</dbReference>
<dbReference type="SUPFAM" id="SSF47095">
    <property type="entry name" value="HMG-box"/>
    <property type="match status" value="1"/>
</dbReference>